<protein>
    <submittedName>
        <fullName evidence="2">Uncharacterized protein</fullName>
    </submittedName>
</protein>
<proteinExistence type="predicted"/>
<name>A0A147BAR3_IXORI</name>
<feature type="non-terminal residue" evidence="2">
    <location>
        <position position="128"/>
    </location>
</feature>
<dbReference type="AlphaFoldDB" id="A0A147BAR3"/>
<feature type="coiled-coil region" evidence="1">
    <location>
        <begin position="96"/>
        <end position="123"/>
    </location>
</feature>
<feature type="non-terminal residue" evidence="2">
    <location>
        <position position="1"/>
    </location>
</feature>
<reference evidence="2" key="1">
    <citation type="journal article" date="2018" name="PLoS Negl. Trop. Dis.">
        <title>Sialome diversity of ticks revealed by RNAseq of single tick salivary glands.</title>
        <authorList>
            <person name="Perner J."/>
            <person name="Kropackova S."/>
            <person name="Kopacek P."/>
            <person name="Ribeiro J.M."/>
        </authorList>
    </citation>
    <scope>NUCLEOTIDE SEQUENCE</scope>
    <source>
        <strain evidence="2">Siblings of single egg batch collected in Ceske Budejovice</strain>
        <tissue evidence="2">Salivary glands</tissue>
    </source>
</reference>
<keyword evidence="1" id="KW-0175">Coiled coil</keyword>
<sequence>GRRLLHEHAVPSVFSFTKPRATRKPPKERLPPVIYQASQDLEDPNRNLDQELQNHEDPFPIPELQEVRPQVTTEFMAAPPCTCNLGPELEMKKAVERRQQKDIDSLRAELKQSKAQVYRLEAQLEAAL</sequence>
<dbReference type="EMBL" id="GEGO01007553">
    <property type="protein sequence ID" value="JAR87851.1"/>
    <property type="molecule type" value="Transcribed_RNA"/>
</dbReference>
<organism evidence="2">
    <name type="scientific">Ixodes ricinus</name>
    <name type="common">Common tick</name>
    <name type="synonym">Acarus ricinus</name>
    <dbReference type="NCBI Taxonomy" id="34613"/>
    <lineage>
        <taxon>Eukaryota</taxon>
        <taxon>Metazoa</taxon>
        <taxon>Ecdysozoa</taxon>
        <taxon>Arthropoda</taxon>
        <taxon>Chelicerata</taxon>
        <taxon>Arachnida</taxon>
        <taxon>Acari</taxon>
        <taxon>Parasitiformes</taxon>
        <taxon>Ixodida</taxon>
        <taxon>Ixodoidea</taxon>
        <taxon>Ixodidae</taxon>
        <taxon>Ixodinae</taxon>
        <taxon>Ixodes</taxon>
    </lineage>
</organism>
<accession>A0A147BAR3</accession>
<evidence type="ECO:0000313" key="2">
    <source>
        <dbReference type="EMBL" id="JAR87851.1"/>
    </source>
</evidence>
<evidence type="ECO:0000256" key="1">
    <source>
        <dbReference type="SAM" id="Coils"/>
    </source>
</evidence>